<dbReference type="STRING" id="87229.A0A4Z1KZX7"/>
<comment type="caution">
    <text evidence="1">The sequence shown here is derived from an EMBL/GenBank/DDBJ whole genome shotgun (WGS) entry which is preliminary data.</text>
</comment>
<dbReference type="Proteomes" id="UP000297280">
    <property type="component" value="Unassembled WGS sequence"/>
</dbReference>
<accession>A0A4Z1KZX7</accession>
<protein>
    <submittedName>
        <fullName evidence="1">Uncharacterized protein</fullName>
    </submittedName>
</protein>
<dbReference type="OrthoDB" id="10254945at2759"/>
<reference evidence="1 2" key="1">
    <citation type="submission" date="2017-12" db="EMBL/GenBank/DDBJ databases">
        <title>Comparative genomics of Botrytis spp.</title>
        <authorList>
            <person name="Valero-Jimenez C.A."/>
            <person name="Tapia P."/>
            <person name="Veloso J."/>
            <person name="Silva-Moreno E."/>
            <person name="Staats M."/>
            <person name="Valdes J.H."/>
            <person name="Van Kan J.A.L."/>
        </authorList>
    </citation>
    <scope>NUCLEOTIDE SEQUENCE [LARGE SCALE GENOMIC DNA]</scope>
    <source>
        <strain evidence="1 2">MUCL3349</strain>
    </source>
</reference>
<organism evidence="1 2">
    <name type="scientific">Botrytis porri</name>
    <dbReference type="NCBI Taxonomy" id="87229"/>
    <lineage>
        <taxon>Eukaryota</taxon>
        <taxon>Fungi</taxon>
        <taxon>Dikarya</taxon>
        <taxon>Ascomycota</taxon>
        <taxon>Pezizomycotina</taxon>
        <taxon>Leotiomycetes</taxon>
        <taxon>Helotiales</taxon>
        <taxon>Sclerotiniaceae</taxon>
        <taxon>Botrytis</taxon>
    </lineage>
</organism>
<sequence length="752" mass="87987">MLRNDPRQSRNVPKYGAWSENPQISGLTPLAPLFPKTHMDPTEIALRNRIEDFQREQFDGFTSRELADMDVITDRQLKESTLNNPIMPLFQQQRWEIQPHQPDLTRDHMYPLIIDGVQRGDWSMHNPLVYEKLKPVLQLASRTITSMYTLPWFAALIFGERVPIDPARIRPRDEVPDNLVSFLPYNITDYNLVRKRMEEVFEDLEKNWNCKFGFMSPDEDPRGPEYPIDPEDTLPDSVYGLTVTNYQYMEYHEAENKEWQIYVWLAYSRLQSLFRDDLSTSERKMVEWATAITLVHEIVHAINFVCPRIDGTRVQNPDDENPPWFFDEEPLAEAGFSFEVALNGGTVRSFTSVRGMPYGHWFETIWPSVESQDLCGSKSITLMNPGPFDYQEKFPIPASFYEDMQQREFWDYMVHRFGHKLFHYRSINHGVRLNFDIYTKNRTPIKFRDISTIRISPVTPELGHDNQILREKWERVQAILGAQSEPEEIKIAQSFGLSLLQSSKIENSFWTHEEGQRRGVAAIFEHLQKENISEVERLSDFTHLIGFLWTIVQNHKKKIDALLKSGQVDIPQLQIPSEERRRVLLAWNRGTSIFVRECSEQIPDALENHKYEVTTLGLSLEILRLQLFSPNLQTENIKSGPDFMELAFLLRLQDSYVKGDRVSCRDSVKSIREIEGCSLFAFLCTLWIDTVIYEGSETDLERIKSLKGFESMGIYWKELWDKNSGGEWEGMFRIWEGVRGEAEMRLRSTHHM</sequence>
<evidence type="ECO:0000313" key="2">
    <source>
        <dbReference type="Proteomes" id="UP000297280"/>
    </source>
</evidence>
<gene>
    <name evidence="1" type="ORF">BPOR_0079g00010</name>
</gene>
<proteinExistence type="predicted"/>
<evidence type="ECO:0000313" key="1">
    <source>
        <dbReference type="EMBL" id="TGO90088.1"/>
    </source>
</evidence>
<name>A0A4Z1KZX7_9HELO</name>
<keyword evidence="2" id="KW-1185">Reference proteome</keyword>
<dbReference type="AlphaFoldDB" id="A0A4Z1KZX7"/>
<dbReference type="EMBL" id="PQXO01000079">
    <property type="protein sequence ID" value="TGO90088.1"/>
    <property type="molecule type" value="Genomic_DNA"/>
</dbReference>